<comment type="caution">
    <text evidence="1">The sequence shown here is derived from an EMBL/GenBank/DDBJ whole genome shotgun (WGS) entry which is preliminary data.</text>
</comment>
<name>A0ACC1J2Z6_9FUNG</name>
<protein>
    <submittedName>
        <fullName evidence="1">Uncharacterized protein</fullName>
    </submittedName>
</protein>
<dbReference type="EMBL" id="JANBPW010004241">
    <property type="protein sequence ID" value="KAJ1935468.1"/>
    <property type="molecule type" value="Genomic_DNA"/>
</dbReference>
<sequence length="325" mass="36985">MHLTAFDQRHLNHDSAIRLIIKSSQTLEYLRIGSVRPSELQKIVSGATGEVVFPRMRECLLTLNVDDSRLKQFNIAQPHFPALEFLHIAIPPSDISPEHETTLSIFEHTFLADLFFFGPRTQLRVLNFPLAWDTVEVLSTNVLANAQELLFPTISMENEHVLDNEESNQIMQACLAVRGLRTFCIDSICPQPCLPMIPQCGELGMFCAPSYAFSIDQICTLLAHLPNLYYFQCELALDCPESVTLSYPHKSMLRFMLYIPFRPTQLLSECIFGIVSQLPQVLQVRLPFSLCGALCDRIEQEARESTYPWSRRIYENACIVPNSSQ</sequence>
<keyword evidence="2" id="KW-1185">Reference proteome</keyword>
<evidence type="ECO:0000313" key="1">
    <source>
        <dbReference type="EMBL" id="KAJ1935468.1"/>
    </source>
</evidence>
<dbReference type="Proteomes" id="UP001150603">
    <property type="component" value="Unassembled WGS sequence"/>
</dbReference>
<proteinExistence type="predicted"/>
<accession>A0ACC1J2Z6</accession>
<evidence type="ECO:0000313" key="2">
    <source>
        <dbReference type="Proteomes" id="UP001150603"/>
    </source>
</evidence>
<organism evidence="1 2">
    <name type="scientific">Linderina macrospora</name>
    <dbReference type="NCBI Taxonomy" id="4868"/>
    <lineage>
        <taxon>Eukaryota</taxon>
        <taxon>Fungi</taxon>
        <taxon>Fungi incertae sedis</taxon>
        <taxon>Zoopagomycota</taxon>
        <taxon>Kickxellomycotina</taxon>
        <taxon>Kickxellomycetes</taxon>
        <taxon>Kickxellales</taxon>
        <taxon>Kickxellaceae</taxon>
        <taxon>Linderina</taxon>
    </lineage>
</organism>
<reference evidence="1" key="1">
    <citation type="submission" date="2022-07" db="EMBL/GenBank/DDBJ databases">
        <title>Phylogenomic reconstructions and comparative analyses of Kickxellomycotina fungi.</title>
        <authorList>
            <person name="Reynolds N.K."/>
            <person name="Stajich J.E."/>
            <person name="Barry K."/>
            <person name="Grigoriev I.V."/>
            <person name="Crous P."/>
            <person name="Smith M.E."/>
        </authorList>
    </citation>
    <scope>NUCLEOTIDE SEQUENCE</scope>
    <source>
        <strain evidence="1">NRRL 5244</strain>
    </source>
</reference>
<gene>
    <name evidence="1" type="ORF">FBU59_005376</name>
</gene>